<dbReference type="GO" id="GO:0004930">
    <property type="term" value="F:G protein-coupled receptor activity"/>
    <property type="evidence" value="ECO:0007669"/>
    <property type="project" value="UniProtKB-KW"/>
</dbReference>
<evidence type="ECO:0000256" key="5">
    <source>
        <dbReference type="ARBA" id="ARBA00022989"/>
    </source>
</evidence>
<accession>A0AAV4TGX7</accession>
<evidence type="ECO:0000256" key="1">
    <source>
        <dbReference type="ARBA" id="ARBA00004651"/>
    </source>
</evidence>
<dbReference type="PRINTS" id="PR00237">
    <property type="entry name" value="GPCRRHODOPSN"/>
</dbReference>
<keyword evidence="7 8" id="KW-0675">Receptor</keyword>
<dbReference type="SUPFAM" id="SSF81321">
    <property type="entry name" value="Family A G protein-coupled receptor-like"/>
    <property type="match status" value="1"/>
</dbReference>
<dbReference type="GO" id="GO:0005886">
    <property type="term" value="C:plasma membrane"/>
    <property type="evidence" value="ECO:0007669"/>
    <property type="project" value="UniProtKB-SubCell"/>
</dbReference>
<evidence type="ECO:0000256" key="3">
    <source>
        <dbReference type="ARBA" id="ARBA00022475"/>
    </source>
</evidence>
<evidence type="ECO:0000256" key="6">
    <source>
        <dbReference type="ARBA" id="ARBA00023136"/>
    </source>
</evidence>
<evidence type="ECO:0000256" key="9">
    <source>
        <dbReference type="SAM" id="Phobius"/>
    </source>
</evidence>
<keyword evidence="8" id="KW-0297">G-protein coupled receptor</keyword>
<evidence type="ECO:0000256" key="8">
    <source>
        <dbReference type="RuleBase" id="RU000688"/>
    </source>
</evidence>
<evidence type="ECO:0000313" key="11">
    <source>
        <dbReference type="EMBL" id="GIY45394.1"/>
    </source>
</evidence>
<feature type="domain" description="G-protein coupled receptors family 1 profile" evidence="10">
    <location>
        <begin position="1"/>
        <end position="184"/>
    </location>
</feature>
<keyword evidence="3" id="KW-1003">Cell membrane</keyword>
<dbReference type="GO" id="GO:0042277">
    <property type="term" value="F:peptide binding"/>
    <property type="evidence" value="ECO:0007669"/>
    <property type="project" value="TreeGrafter"/>
</dbReference>
<reference evidence="11 12" key="1">
    <citation type="submission" date="2021-06" db="EMBL/GenBank/DDBJ databases">
        <title>Caerostris extrusa draft genome.</title>
        <authorList>
            <person name="Kono N."/>
            <person name="Arakawa K."/>
        </authorList>
    </citation>
    <scope>NUCLEOTIDE SEQUENCE [LARGE SCALE GENOMIC DNA]</scope>
</reference>
<name>A0AAV4TGX7_CAEEX</name>
<keyword evidence="12" id="KW-1185">Reference proteome</keyword>
<sequence length="261" mass="29449">MLGPIACKVILYAQIVTLASTTFMLTSMSYDRFLAICRPLRTPGNALAPAKRLIAGSWCLAFVLAIPQIFIFVQVEEVDPLLGITRIACESKGYTAMWQRKLYFTWLTSYILIIPGVIISYCYINVLRTVWKAAREHPPADSTSVFLRRSQNAHATIPRAKIKTLKLTISIIASFVICWTPYFITLALLNSALNPIFYGLFNVRLRKDFREIVYRRREFGASPSPQHFEVPALAVDSSDTYIGSMGNTTPHPFSQAKNCRQ</sequence>
<comment type="similarity">
    <text evidence="2 8">Belongs to the G-protein coupled receptor 1 family.</text>
</comment>
<dbReference type="AlphaFoldDB" id="A0AAV4TGX7"/>
<dbReference type="PANTHER" id="PTHR24241:SF117">
    <property type="entry name" value="G-PROTEIN COUPLED RECEPTORS FAMILY 1 PROFILE DOMAIN-CONTAINING PROTEIN"/>
    <property type="match status" value="1"/>
</dbReference>
<evidence type="ECO:0000259" key="10">
    <source>
        <dbReference type="PROSITE" id="PS50262"/>
    </source>
</evidence>
<comment type="caution">
    <text evidence="11">The sequence shown here is derived from an EMBL/GenBank/DDBJ whole genome shotgun (WGS) entry which is preliminary data.</text>
</comment>
<feature type="transmembrane region" description="Helical" evidence="9">
    <location>
        <begin position="167"/>
        <end position="189"/>
    </location>
</feature>
<dbReference type="Proteomes" id="UP001054945">
    <property type="component" value="Unassembled WGS sequence"/>
</dbReference>
<dbReference type="GO" id="GO:0032870">
    <property type="term" value="P:cellular response to hormone stimulus"/>
    <property type="evidence" value="ECO:0007669"/>
    <property type="project" value="TreeGrafter"/>
</dbReference>
<protein>
    <submittedName>
        <fullName evidence="11">Annetocin receptor</fullName>
    </submittedName>
</protein>
<feature type="transmembrane region" description="Helical" evidence="9">
    <location>
        <begin position="53"/>
        <end position="73"/>
    </location>
</feature>
<keyword evidence="5 9" id="KW-1133">Transmembrane helix</keyword>
<evidence type="ECO:0000256" key="7">
    <source>
        <dbReference type="ARBA" id="ARBA00023170"/>
    </source>
</evidence>
<dbReference type="InterPro" id="IPR000276">
    <property type="entry name" value="GPCR_Rhodpsn"/>
</dbReference>
<evidence type="ECO:0000256" key="2">
    <source>
        <dbReference type="ARBA" id="ARBA00010663"/>
    </source>
</evidence>
<keyword evidence="6 9" id="KW-0472">Membrane</keyword>
<evidence type="ECO:0000313" key="12">
    <source>
        <dbReference type="Proteomes" id="UP001054945"/>
    </source>
</evidence>
<dbReference type="InterPro" id="IPR017452">
    <property type="entry name" value="GPCR_Rhodpsn_7TM"/>
</dbReference>
<dbReference type="Pfam" id="PF00001">
    <property type="entry name" value="7tm_1"/>
    <property type="match status" value="1"/>
</dbReference>
<organism evidence="11 12">
    <name type="scientific">Caerostris extrusa</name>
    <name type="common">Bark spider</name>
    <name type="synonym">Caerostris bankana</name>
    <dbReference type="NCBI Taxonomy" id="172846"/>
    <lineage>
        <taxon>Eukaryota</taxon>
        <taxon>Metazoa</taxon>
        <taxon>Ecdysozoa</taxon>
        <taxon>Arthropoda</taxon>
        <taxon>Chelicerata</taxon>
        <taxon>Arachnida</taxon>
        <taxon>Araneae</taxon>
        <taxon>Araneomorphae</taxon>
        <taxon>Entelegynae</taxon>
        <taxon>Araneoidea</taxon>
        <taxon>Araneidae</taxon>
        <taxon>Caerostris</taxon>
    </lineage>
</organism>
<dbReference type="PROSITE" id="PS50262">
    <property type="entry name" value="G_PROTEIN_RECEP_F1_2"/>
    <property type="match status" value="1"/>
</dbReference>
<proteinExistence type="inferred from homology"/>
<dbReference type="PROSITE" id="PS00237">
    <property type="entry name" value="G_PROTEIN_RECEP_F1_1"/>
    <property type="match status" value="1"/>
</dbReference>
<dbReference type="EMBL" id="BPLR01011267">
    <property type="protein sequence ID" value="GIY45394.1"/>
    <property type="molecule type" value="Genomic_DNA"/>
</dbReference>
<feature type="transmembrane region" description="Helical" evidence="9">
    <location>
        <begin position="103"/>
        <end position="124"/>
    </location>
</feature>
<keyword evidence="8" id="KW-0807">Transducer</keyword>
<evidence type="ECO:0000256" key="4">
    <source>
        <dbReference type="ARBA" id="ARBA00022692"/>
    </source>
</evidence>
<gene>
    <name evidence="11" type="primary">anr</name>
    <name evidence="11" type="ORF">CEXT_561521</name>
</gene>
<feature type="transmembrane region" description="Helical" evidence="9">
    <location>
        <begin position="12"/>
        <end position="33"/>
    </location>
</feature>
<comment type="subcellular location">
    <subcellularLocation>
        <location evidence="1">Cell membrane</location>
        <topology evidence="1">Multi-pass membrane protein</topology>
    </subcellularLocation>
</comment>
<keyword evidence="4 8" id="KW-0812">Transmembrane</keyword>
<dbReference type="PANTHER" id="PTHR24241">
    <property type="entry name" value="NEUROPEPTIDE RECEPTOR-RELATED G-PROTEIN COUPLED RECEPTOR"/>
    <property type="match status" value="1"/>
</dbReference>
<dbReference type="Gene3D" id="1.20.1070.10">
    <property type="entry name" value="Rhodopsin 7-helix transmembrane proteins"/>
    <property type="match status" value="1"/>
</dbReference>